<keyword evidence="3" id="KW-1185">Reference proteome</keyword>
<proteinExistence type="predicted"/>
<gene>
    <name evidence="2" type="ORF">FFLO_00018</name>
</gene>
<evidence type="ECO:0008006" key="4">
    <source>
        <dbReference type="Google" id="ProtNLM"/>
    </source>
</evidence>
<dbReference type="GO" id="GO:0072659">
    <property type="term" value="P:protein localization to plasma membrane"/>
    <property type="evidence" value="ECO:0007669"/>
    <property type="project" value="InterPro"/>
</dbReference>
<feature type="region of interest" description="Disordered" evidence="1">
    <location>
        <begin position="540"/>
        <end position="568"/>
    </location>
</feature>
<protein>
    <recommendedName>
        <fullName evidence="4">Protein EFR3</fullName>
    </recommendedName>
</protein>
<feature type="compositionally biased region" description="Basic and acidic residues" evidence="1">
    <location>
        <begin position="984"/>
        <end position="996"/>
    </location>
</feature>
<feature type="compositionally biased region" description="Basic and acidic residues" evidence="1">
    <location>
        <begin position="549"/>
        <end position="563"/>
    </location>
</feature>
<dbReference type="PANTHER" id="PTHR47766">
    <property type="entry name" value="PROTEIN EFR3"/>
    <property type="match status" value="1"/>
</dbReference>
<evidence type="ECO:0000313" key="2">
    <source>
        <dbReference type="EMBL" id="KAG7580047.1"/>
    </source>
</evidence>
<feature type="region of interest" description="Disordered" evidence="1">
    <location>
        <begin position="672"/>
        <end position="695"/>
    </location>
</feature>
<dbReference type="AlphaFoldDB" id="A0A8K0NTV3"/>
<feature type="compositionally biased region" description="Polar residues" evidence="1">
    <location>
        <begin position="967"/>
        <end position="977"/>
    </location>
</feature>
<reference evidence="2" key="1">
    <citation type="submission" date="2020-04" db="EMBL/GenBank/DDBJ databases">
        <title>Analysis of mating type loci in Filobasidium floriforme.</title>
        <authorList>
            <person name="Nowrousian M."/>
        </authorList>
    </citation>
    <scope>NUCLEOTIDE SEQUENCE</scope>
    <source>
        <strain evidence="2">CBS 6242</strain>
    </source>
</reference>
<feature type="region of interest" description="Disordered" evidence="1">
    <location>
        <begin position="960"/>
        <end position="996"/>
    </location>
</feature>
<dbReference type="InterPro" id="IPR039786">
    <property type="entry name" value="EFR3"/>
</dbReference>
<accession>A0A8K0NTV3</accession>
<evidence type="ECO:0000256" key="1">
    <source>
        <dbReference type="SAM" id="MobiDB-lite"/>
    </source>
</evidence>
<sequence length="1016" mass="110956">MGLLSCCGVNKLAEEARLLNDCYPPSKQLVPVANDDLKASQDSYKPLSQELSRLTYYASNKPGKLHRLGKELEVRAAGEARKASTGNVKSRISFMISLAILRSLLSECKRDVGLFATSVVHILERALDLASKPVAGGGLNLDIAIRVVGVFTSFATYVDGAAFAADDSTLTSYLAVLKRLAALAVQPDSVNAPVTNEKGARDFETRNRTRLIGLAALSAAVQSDVFHTSLSDFRQQAEIVLPALMQNLWLGDMDDLKLQTARVQMDFSPSPYFSEFSARRPAAQRRAPSLHTHIVGQKGPTTADVVGAALGTLRELLSDCHSSQLADALDVSLSCIDRGFPESGSSAWADEERCCWLAENMTRFTMLPYRYAMSSTLLERFMVDIQRVPVMRHQMTLLKMLETIWSAEKLSLTGFSPSEALSVLLSAIIARLKLENQDTLLVPLVNCISSLSTHAYYVGQADDMIEEVVTRISELQMAGPRLKRARSRKESTASGASTPAVVGSSPVNPADAETIRILVTCLANILLGNSDVDVEPGHEMHNDTSSSIHVDKGKGPARVESRASVRKGRRNPVSPEVWQETLPLLCESKFAIRAEYAKALLLYLRQELPAYQTSDLRSEIQPPMIRFLHALTATLYSLAITSRLGFAGPALALDGFMDKQDVVSDLPTPRVQVEAPTPGLSTPHESNPMEDGPKMTRRTSKLVSLPFNRNHSGSGTNLPVIGQISEDTAGPLDYLIIQEIMSTVLEHSPRAGLLVMAPMLLALDRDAGTILVRKTHDSRENIFITERRRACRELVCFMWLELAEQGQLDGLAQAMRETRRNMPEPSMIPQGSMPKAAFGLFAPSEMLTFPPLSARGEGSTASRPIAHPELIVTQISESTAMQNRLRLDRNELSDHLAVPWTVESALANSIELPIANLLRSTSKRSLNMSPMKGSNYSVDSHDGPGTWGVDVEGLREALGAGNRPRSKSQSKSATASVDGSVHGQEVRKMHPDDAKEILKDIFRDRKARASHVSAQA</sequence>
<evidence type="ECO:0000313" key="3">
    <source>
        <dbReference type="Proteomes" id="UP000812966"/>
    </source>
</evidence>
<organism evidence="2 3">
    <name type="scientific">Filobasidium floriforme</name>
    <dbReference type="NCBI Taxonomy" id="5210"/>
    <lineage>
        <taxon>Eukaryota</taxon>
        <taxon>Fungi</taxon>
        <taxon>Dikarya</taxon>
        <taxon>Basidiomycota</taxon>
        <taxon>Agaricomycotina</taxon>
        <taxon>Tremellomycetes</taxon>
        <taxon>Filobasidiales</taxon>
        <taxon>Filobasidiaceae</taxon>
        <taxon>Filobasidium</taxon>
    </lineage>
</organism>
<name>A0A8K0NTV3_9TREE</name>
<feature type="region of interest" description="Disordered" evidence="1">
    <location>
        <begin position="480"/>
        <end position="505"/>
    </location>
</feature>
<dbReference type="PANTHER" id="PTHR47766:SF1">
    <property type="entry name" value="PROTEIN EFR3"/>
    <property type="match status" value="1"/>
</dbReference>
<dbReference type="Proteomes" id="UP000812966">
    <property type="component" value="Unassembled WGS sequence"/>
</dbReference>
<comment type="caution">
    <text evidence="2">The sequence shown here is derived from an EMBL/GenBank/DDBJ whole genome shotgun (WGS) entry which is preliminary data.</text>
</comment>
<dbReference type="EMBL" id="JABELV010000001">
    <property type="protein sequence ID" value="KAG7580047.1"/>
    <property type="molecule type" value="Genomic_DNA"/>
</dbReference>